<dbReference type="EMBL" id="JAEHOE010000102">
    <property type="protein sequence ID" value="KAG2487038.1"/>
    <property type="molecule type" value="Genomic_DNA"/>
</dbReference>
<evidence type="ECO:0000259" key="4">
    <source>
        <dbReference type="PROSITE" id="PS50948"/>
    </source>
</evidence>
<dbReference type="Pfam" id="PF14295">
    <property type="entry name" value="PAN_4"/>
    <property type="match status" value="1"/>
</dbReference>
<keyword evidence="2" id="KW-1015">Disulfide bond</keyword>
<evidence type="ECO:0000313" key="5">
    <source>
        <dbReference type="EMBL" id="KAG2487038.1"/>
    </source>
</evidence>
<keyword evidence="1" id="KW-0677">Repeat</keyword>
<name>A0A835XMY8_9CHLO</name>
<dbReference type="SMART" id="SM00223">
    <property type="entry name" value="APPLE"/>
    <property type="match status" value="1"/>
</dbReference>
<dbReference type="Pfam" id="PF00024">
    <property type="entry name" value="PAN_1"/>
    <property type="match status" value="1"/>
</dbReference>
<dbReference type="InterPro" id="IPR000177">
    <property type="entry name" value="Apple"/>
</dbReference>
<feature type="chain" id="PRO_5032603171" description="Apple domain-containing protein" evidence="3">
    <location>
        <begin position="29"/>
        <end position="953"/>
    </location>
</feature>
<reference evidence="5" key="1">
    <citation type="journal article" date="2020" name="bioRxiv">
        <title>Comparative genomics of Chlamydomonas.</title>
        <authorList>
            <person name="Craig R.J."/>
            <person name="Hasan A.R."/>
            <person name="Ness R.W."/>
            <person name="Keightley P.D."/>
        </authorList>
    </citation>
    <scope>NUCLEOTIDE SEQUENCE</scope>
    <source>
        <strain evidence="5">CCAP 11/70</strain>
    </source>
</reference>
<dbReference type="Gene3D" id="3.50.4.10">
    <property type="entry name" value="Hepatocyte Growth Factor"/>
    <property type="match status" value="2"/>
</dbReference>
<evidence type="ECO:0000256" key="3">
    <source>
        <dbReference type="SAM" id="SignalP"/>
    </source>
</evidence>
<keyword evidence="6" id="KW-1185">Reference proteome</keyword>
<gene>
    <name evidence="5" type="ORF">HYH03_014284</name>
</gene>
<feature type="domain" description="Apple" evidence="4">
    <location>
        <begin position="300"/>
        <end position="367"/>
    </location>
</feature>
<dbReference type="GO" id="GO:0006508">
    <property type="term" value="P:proteolysis"/>
    <property type="evidence" value="ECO:0007669"/>
    <property type="project" value="InterPro"/>
</dbReference>
<evidence type="ECO:0000256" key="2">
    <source>
        <dbReference type="ARBA" id="ARBA00023157"/>
    </source>
</evidence>
<comment type="caution">
    <text evidence="5">The sequence shown here is derived from an EMBL/GenBank/DDBJ whole genome shotgun (WGS) entry which is preliminary data.</text>
</comment>
<sequence length="953" mass="100289">MGDGKRVERTRWLLLAVITAILIRHANSVLCLPDGTYDAFFSSTFVQGQDGTQTLYAGTSDGAQAACTPNPNCLGFDASGFYLIGTSYSSAFSLFGCLWIKKSGPPAPPPSPFVLGPNGVATALPPDLRPECAHFDFARNVLVSRFDSGVATGWRDVQFGAGRDQALGLEEVEGGGTAAYGSGFLDLSSAAGVLPTDLPTGARTRLPPSPKGGTEGAYYYADASGGIALREAFTNQPPISVGPDRLTVGTSLCMGTAKSRALVGAVLVYNRALSVTDLKRVHESYAPRFNWTRGGGSLVCLPGISMRGDPVANTTAPTATACQTACNGNNACEFSVYSNTTQTCLLRRNGVNGTTGLNGADPSAITCFSRPNYGNYYCIRNWDIAGTNILFSFPMDKNTCLGDCDRTPNCQYALVSISPFVDCITNRNIFGGPHGVTQPRTDLNPDFSACIKARIYPRTVECGKWTKGGPGETRLQSDCDGDGLLDAILVDASGARGVALSSKGCSTEDADTGYPDAPTAACPALFVGLCPKPPGDWCPGGEVLQLDCDADGVKDLACLLSDDRGNLTVVRSGQGCSLSTADSYCPPLTAQRSCAYPAGSPCNEGRMLSVDCDNDGVRDWVCLGEGGQRGVVPSRRACDASPAVSGYPAALDRACPVLFGVSSVSRPPLPPTPPAPPPPPIWLRTDCFSYDGNFCRWGLCSELDEPAEAGAVRIATCSQQCPTYRSINGGWCTSVCQQIPALTFGDMGSDCLFSPTDNNVFLARRNPLKEARAECLSFDGANCPLDVCLTGLELAGDNIQIAAPVGSLAACQQLCSQEPQCEFSVYDSASRQSTLRRNGLAGANGTNALPASSTTCFSRPNYGNFYCVKGWDINGRNLWNAFATVRNSCPERCNSDPTCTHTLNGIPSGGLGLQCYTNTDIFQGSNGATQPVPSLGDAFEACIKARTYSEPVA</sequence>
<keyword evidence="3" id="KW-0732">Signal</keyword>
<dbReference type="InterPro" id="IPR003609">
    <property type="entry name" value="Pan_app"/>
</dbReference>
<accession>A0A835XMY8</accession>
<dbReference type="InterPro" id="IPR028994">
    <property type="entry name" value="Integrin_alpha_N"/>
</dbReference>
<feature type="signal peptide" evidence="3">
    <location>
        <begin position="1"/>
        <end position="28"/>
    </location>
</feature>
<evidence type="ECO:0000313" key="6">
    <source>
        <dbReference type="Proteomes" id="UP000612055"/>
    </source>
</evidence>
<dbReference type="Proteomes" id="UP000612055">
    <property type="component" value="Unassembled WGS sequence"/>
</dbReference>
<protein>
    <recommendedName>
        <fullName evidence="4">Apple domain-containing protein</fullName>
    </recommendedName>
</protein>
<dbReference type="SUPFAM" id="SSF69318">
    <property type="entry name" value="Integrin alpha N-terminal domain"/>
    <property type="match status" value="1"/>
</dbReference>
<dbReference type="AlphaFoldDB" id="A0A835XMY8"/>
<dbReference type="PROSITE" id="PS50948">
    <property type="entry name" value="PAN"/>
    <property type="match status" value="1"/>
</dbReference>
<dbReference type="GO" id="GO:0005576">
    <property type="term" value="C:extracellular region"/>
    <property type="evidence" value="ECO:0007669"/>
    <property type="project" value="InterPro"/>
</dbReference>
<evidence type="ECO:0000256" key="1">
    <source>
        <dbReference type="ARBA" id="ARBA00022737"/>
    </source>
</evidence>
<proteinExistence type="predicted"/>
<organism evidence="5 6">
    <name type="scientific">Edaphochlamys debaryana</name>
    <dbReference type="NCBI Taxonomy" id="47281"/>
    <lineage>
        <taxon>Eukaryota</taxon>
        <taxon>Viridiplantae</taxon>
        <taxon>Chlorophyta</taxon>
        <taxon>core chlorophytes</taxon>
        <taxon>Chlorophyceae</taxon>
        <taxon>CS clade</taxon>
        <taxon>Chlamydomonadales</taxon>
        <taxon>Chlamydomonadales incertae sedis</taxon>
        <taxon>Edaphochlamys</taxon>
    </lineage>
</organism>